<gene>
    <name evidence="1" type="ORF">BMERY_0890</name>
</gene>
<keyword evidence="2" id="KW-1185">Reference proteome</keyword>
<organism evidence="1 2">
    <name type="scientific">Bifidobacterium merycicum</name>
    <dbReference type="NCBI Taxonomy" id="78345"/>
    <lineage>
        <taxon>Bacteria</taxon>
        <taxon>Bacillati</taxon>
        <taxon>Actinomycetota</taxon>
        <taxon>Actinomycetes</taxon>
        <taxon>Bifidobacteriales</taxon>
        <taxon>Bifidobacteriaceae</taxon>
        <taxon>Bifidobacterium</taxon>
    </lineage>
</organism>
<dbReference type="OrthoDB" id="9858232at2"/>
<protein>
    <submittedName>
        <fullName evidence="1">Uncharacterized protein</fullName>
    </submittedName>
</protein>
<sequence length="85" mass="9817">MKDRTPHLCRNALGTAICASNGIGPSQDADRRIEHCIICGRWWKIHAVTPHLTIWAEVPAWMIWLSWHRIWETGHKSSHGKEPEQ</sequence>
<evidence type="ECO:0000313" key="1">
    <source>
        <dbReference type="EMBL" id="KFI70396.1"/>
    </source>
</evidence>
<dbReference type="STRING" id="78345.BMERY_0890"/>
<dbReference type="AlphaFoldDB" id="A0A087BH96"/>
<dbReference type="RefSeq" id="WP_034249790.1">
    <property type="nucleotide sequence ID" value="NZ_JGZC01000006.1"/>
</dbReference>
<dbReference type="EMBL" id="JGZC01000006">
    <property type="protein sequence ID" value="KFI70396.1"/>
    <property type="molecule type" value="Genomic_DNA"/>
</dbReference>
<evidence type="ECO:0000313" key="2">
    <source>
        <dbReference type="Proteomes" id="UP000029060"/>
    </source>
</evidence>
<dbReference type="Proteomes" id="UP000029060">
    <property type="component" value="Unassembled WGS sequence"/>
</dbReference>
<accession>A0A087BH96</accession>
<comment type="caution">
    <text evidence="1">The sequence shown here is derived from an EMBL/GenBank/DDBJ whole genome shotgun (WGS) entry which is preliminary data.</text>
</comment>
<proteinExistence type="predicted"/>
<name>A0A087BH96_9BIFI</name>
<reference evidence="1 2" key="1">
    <citation type="submission" date="2014-03" db="EMBL/GenBank/DDBJ databases">
        <title>Genomics of Bifidobacteria.</title>
        <authorList>
            <person name="Ventura M."/>
            <person name="Milani C."/>
            <person name="Lugli G.A."/>
        </authorList>
    </citation>
    <scope>NUCLEOTIDE SEQUENCE [LARGE SCALE GENOMIC DNA]</scope>
    <source>
        <strain evidence="1 2">LMG 11341</strain>
    </source>
</reference>